<dbReference type="EMBL" id="PNEN01001800">
    <property type="protein sequence ID" value="PPJ49662.1"/>
    <property type="molecule type" value="Genomic_DNA"/>
</dbReference>
<sequence length="443" mass="51306">MVVPHRQPHHSVQSSKQARANAFYHRAQSQGFGMSDHINIQWRGNPYAPYEPQVPDLIDNSFCERVEPHQFGLDIAELRNLWEHAEALEATLGKSLAHLGDIPGTPVTAVELIRLELEKARENAEAFHTLVDKMSNLAPPLLRPTSGAAALKVFQTPELLEQILTYLPTREKLNCMLVQRRWYDTILGSTKLKRLLGLESSIDRFYYSPFSDPYHYNTDGFTDKMLPSGQDFSDDQHEEFEWEHLTENGCNYDQALEYDISEVYLHGEFWLEEGPGSPKRIFGSRVGDMRISSSPVFVVRVSTSFSCSSSYADPELRGDAIEIQAHSPGGFTVRSLHDALTELLEQHKNCDWLARDQRFCGYASWDATFHLREDDPLYIERRARKARCLQERAEYERKEKERLEEEAREEYWAECERRMAESVKDEDDVEDWEYVQTWMNTLS</sequence>
<gene>
    <name evidence="1" type="ORF">CBER1_02207</name>
</gene>
<name>A0A2S6BQD3_9PEZI</name>
<evidence type="ECO:0000313" key="2">
    <source>
        <dbReference type="Proteomes" id="UP000237631"/>
    </source>
</evidence>
<evidence type="ECO:0000313" key="1">
    <source>
        <dbReference type="EMBL" id="PPJ49662.1"/>
    </source>
</evidence>
<organism evidence="1 2">
    <name type="scientific">Cercospora berteroae</name>
    <dbReference type="NCBI Taxonomy" id="357750"/>
    <lineage>
        <taxon>Eukaryota</taxon>
        <taxon>Fungi</taxon>
        <taxon>Dikarya</taxon>
        <taxon>Ascomycota</taxon>
        <taxon>Pezizomycotina</taxon>
        <taxon>Dothideomycetes</taxon>
        <taxon>Dothideomycetidae</taxon>
        <taxon>Mycosphaerellales</taxon>
        <taxon>Mycosphaerellaceae</taxon>
        <taxon>Cercospora</taxon>
    </lineage>
</organism>
<dbReference type="Gene3D" id="1.20.1280.50">
    <property type="match status" value="1"/>
</dbReference>
<dbReference type="SUPFAM" id="SSF81383">
    <property type="entry name" value="F-box domain"/>
    <property type="match status" value="1"/>
</dbReference>
<comment type="caution">
    <text evidence="1">The sequence shown here is derived from an EMBL/GenBank/DDBJ whole genome shotgun (WGS) entry which is preliminary data.</text>
</comment>
<dbReference type="Proteomes" id="UP000237631">
    <property type="component" value="Unassembled WGS sequence"/>
</dbReference>
<protein>
    <submittedName>
        <fullName evidence="1">Uncharacterized protein</fullName>
    </submittedName>
</protein>
<reference evidence="2" key="1">
    <citation type="journal article" date="2017" name="bioRxiv">
        <title>Conservation of a gene cluster reveals novel cercosporin biosynthetic mechanisms and extends production to the genus Colletotrichum.</title>
        <authorList>
            <person name="de Jonge R."/>
            <person name="Ebert M.K."/>
            <person name="Huitt-Roehl C.R."/>
            <person name="Pal P."/>
            <person name="Suttle J.C."/>
            <person name="Spanner R.E."/>
            <person name="Neubauer J.D."/>
            <person name="Jurick W.M.II."/>
            <person name="Stott K.A."/>
            <person name="Secor G.A."/>
            <person name="Thomma B.P.H.J."/>
            <person name="Van de Peer Y."/>
            <person name="Townsend C.A."/>
            <person name="Bolton M.D."/>
        </authorList>
    </citation>
    <scope>NUCLEOTIDE SEQUENCE [LARGE SCALE GENOMIC DNA]</scope>
    <source>
        <strain evidence="2">CBS538.71</strain>
    </source>
</reference>
<accession>A0A2S6BQD3</accession>
<dbReference type="AlphaFoldDB" id="A0A2S6BQD3"/>
<dbReference type="OrthoDB" id="3634462at2759"/>
<dbReference type="InterPro" id="IPR036047">
    <property type="entry name" value="F-box-like_dom_sf"/>
</dbReference>
<keyword evidence="2" id="KW-1185">Reference proteome</keyword>
<proteinExistence type="predicted"/>